<name>A0AAE0JVZ9_9PEZI</name>
<feature type="compositionally biased region" description="Pro residues" evidence="1">
    <location>
        <begin position="421"/>
        <end position="432"/>
    </location>
</feature>
<dbReference type="PANTHER" id="PTHR15708:SF4">
    <property type="entry name" value="FI21477P1-RELATED"/>
    <property type="match status" value="1"/>
</dbReference>
<reference evidence="3" key="1">
    <citation type="journal article" date="2023" name="Mol. Phylogenet. Evol.">
        <title>Genome-scale phylogeny and comparative genomics of the fungal order Sordariales.</title>
        <authorList>
            <person name="Hensen N."/>
            <person name="Bonometti L."/>
            <person name="Westerberg I."/>
            <person name="Brannstrom I.O."/>
            <person name="Guillou S."/>
            <person name="Cros-Aarteil S."/>
            <person name="Calhoun S."/>
            <person name="Haridas S."/>
            <person name="Kuo A."/>
            <person name="Mondo S."/>
            <person name="Pangilinan J."/>
            <person name="Riley R."/>
            <person name="LaButti K."/>
            <person name="Andreopoulos B."/>
            <person name="Lipzen A."/>
            <person name="Chen C."/>
            <person name="Yan M."/>
            <person name="Daum C."/>
            <person name="Ng V."/>
            <person name="Clum A."/>
            <person name="Steindorff A."/>
            <person name="Ohm R.A."/>
            <person name="Martin F."/>
            <person name="Silar P."/>
            <person name="Natvig D.O."/>
            <person name="Lalanne C."/>
            <person name="Gautier V."/>
            <person name="Ament-Velasquez S.L."/>
            <person name="Kruys A."/>
            <person name="Hutchinson M.I."/>
            <person name="Powell A.J."/>
            <person name="Barry K."/>
            <person name="Miller A.N."/>
            <person name="Grigoriev I.V."/>
            <person name="Debuchy R."/>
            <person name="Gladieux P."/>
            <person name="Hiltunen Thoren M."/>
            <person name="Johannesson H."/>
        </authorList>
    </citation>
    <scope>NUCLEOTIDE SEQUENCE</scope>
    <source>
        <strain evidence="3">CBS 232.78</strain>
    </source>
</reference>
<feature type="compositionally biased region" description="Polar residues" evidence="1">
    <location>
        <begin position="453"/>
        <end position="472"/>
    </location>
</feature>
<dbReference type="GO" id="GO:0015629">
    <property type="term" value="C:actin cytoskeleton"/>
    <property type="evidence" value="ECO:0007669"/>
    <property type="project" value="TreeGrafter"/>
</dbReference>
<dbReference type="PANTHER" id="PTHR15708">
    <property type="entry name" value="ACTIN BUNDLING/MISSING IN METASTASIS-RELATED"/>
    <property type="match status" value="1"/>
</dbReference>
<dbReference type="GO" id="GO:0003779">
    <property type="term" value="F:actin binding"/>
    <property type="evidence" value="ECO:0007669"/>
    <property type="project" value="InterPro"/>
</dbReference>
<dbReference type="Proteomes" id="UP001285441">
    <property type="component" value="Unassembled WGS sequence"/>
</dbReference>
<feature type="region of interest" description="Disordered" evidence="1">
    <location>
        <begin position="198"/>
        <end position="231"/>
    </location>
</feature>
<dbReference type="GO" id="GO:0005543">
    <property type="term" value="F:phospholipid binding"/>
    <property type="evidence" value="ECO:0007669"/>
    <property type="project" value="TreeGrafter"/>
</dbReference>
<gene>
    <name evidence="3" type="ORF">B0H63DRAFT_504746</name>
</gene>
<feature type="compositionally biased region" description="Low complexity" evidence="1">
    <location>
        <begin position="376"/>
        <end position="399"/>
    </location>
</feature>
<reference evidence="3" key="2">
    <citation type="submission" date="2023-06" db="EMBL/GenBank/DDBJ databases">
        <authorList>
            <consortium name="Lawrence Berkeley National Laboratory"/>
            <person name="Haridas S."/>
            <person name="Hensen N."/>
            <person name="Bonometti L."/>
            <person name="Westerberg I."/>
            <person name="Brannstrom I.O."/>
            <person name="Guillou S."/>
            <person name="Cros-Aarteil S."/>
            <person name="Calhoun S."/>
            <person name="Kuo A."/>
            <person name="Mondo S."/>
            <person name="Pangilinan J."/>
            <person name="Riley R."/>
            <person name="LaButti K."/>
            <person name="Andreopoulos B."/>
            <person name="Lipzen A."/>
            <person name="Chen C."/>
            <person name="Yanf M."/>
            <person name="Daum C."/>
            <person name="Ng V."/>
            <person name="Clum A."/>
            <person name="Steindorff A."/>
            <person name="Ohm R."/>
            <person name="Martin F."/>
            <person name="Silar P."/>
            <person name="Natvig D."/>
            <person name="Lalanne C."/>
            <person name="Gautier V."/>
            <person name="Ament-velasquez S.L."/>
            <person name="Kruys A."/>
            <person name="Hutchinson M.I."/>
            <person name="Powell A.J."/>
            <person name="Barry K."/>
            <person name="Miller A.N."/>
            <person name="Grigoriev I.V."/>
            <person name="Debuchy R."/>
            <person name="Gladieux P."/>
            <person name="Thoren M.H."/>
            <person name="Johannesson H."/>
        </authorList>
    </citation>
    <scope>NUCLEOTIDE SEQUENCE</scope>
    <source>
        <strain evidence="3">CBS 232.78</strain>
    </source>
</reference>
<sequence>MHVRLPVPALGMLALQANATFWTVTSYSAAYLSTSGTRVYTRTTDVASGVKPTATPYSTSSYVMTYSDVTIVYVYLPIGAVADKDIVTTTTYSPPDYGAYTAWAIPVVWTAPPACATPFTVISTYTNFYPPAYVTDILSPISTATSMYTNAGGSKITYYTKFIDASAQPSSINPTSNYYYSNYVLACSNPTATPTYSRYSGGSGSGSPGSGSSGGGGIGTSNGPSGSGPFSGDGPSSWFWFRALMLGKQSLRFGTICWCCLTLWVICFTRVSPARTPQDKAILKQRWAAIPAGRRIKLWFKWGFRHQYPVDLLGPDPRGKTPGGVPLQAGFYAPAAAEKQPSRTTTSPSPPTRHASTTLKHSSSRTILHNSSYIRPSSSSSHHHPPQQQHQQQQQSLYPGPGGYGPPQGYQSPPLQQGGYPSPPPQGFPASPPAAYTGQFVPHQQQQQQQHQASPSSDTASTQHQSMHSPSPAQLHGSSPPPPRQ</sequence>
<evidence type="ECO:0000256" key="1">
    <source>
        <dbReference type="SAM" id="MobiDB-lite"/>
    </source>
</evidence>
<dbReference type="GO" id="GO:0030031">
    <property type="term" value="P:cell projection assembly"/>
    <property type="evidence" value="ECO:0007669"/>
    <property type="project" value="TreeGrafter"/>
</dbReference>
<organism evidence="3 4">
    <name type="scientific">Podospora didyma</name>
    <dbReference type="NCBI Taxonomy" id="330526"/>
    <lineage>
        <taxon>Eukaryota</taxon>
        <taxon>Fungi</taxon>
        <taxon>Dikarya</taxon>
        <taxon>Ascomycota</taxon>
        <taxon>Pezizomycotina</taxon>
        <taxon>Sordariomycetes</taxon>
        <taxon>Sordariomycetidae</taxon>
        <taxon>Sordariales</taxon>
        <taxon>Podosporaceae</taxon>
        <taxon>Podospora</taxon>
    </lineage>
</organism>
<feature type="compositionally biased region" description="Gly residues" evidence="1">
    <location>
        <begin position="201"/>
        <end position="231"/>
    </location>
</feature>
<feature type="compositionally biased region" description="Low complexity" evidence="1">
    <location>
        <begin position="443"/>
        <end position="452"/>
    </location>
</feature>
<keyword evidence="4" id="KW-1185">Reference proteome</keyword>
<accession>A0AAE0JVZ9</accession>
<feature type="chain" id="PRO_5042011101" description="Proteophosphoglycan ppg4" evidence="2">
    <location>
        <begin position="20"/>
        <end position="485"/>
    </location>
</feature>
<proteinExistence type="predicted"/>
<dbReference type="EMBL" id="JAULSW010000025">
    <property type="protein sequence ID" value="KAK3365403.1"/>
    <property type="molecule type" value="Genomic_DNA"/>
</dbReference>
<keyword evidence="2" id="KW-0732">Signal</keyword>
<feature type="signal peptide" evidence="2">
    <location>
        <begin position="1"/>
        <end position="19"/>
    </location>
</feature>
<evidence type="ECO:0008006" key="5">
    <source>
        <dbReference type="Google" id="ProtNLM"/>
    </source>
</evidence>
<dbReference type="GO" id="GO:0061024">
    <property type="term" value="P:membrane organization"/>
    <property type="evidence" value="ECO:0007669"/>
    <property type="project" value="TreeGrafter"/>
</dbReference>
<protein>
    <recommendedName>
        <fullName evidence="5">Proteophosphoglycan ppg4</fullName>
    </recommendedName>
</protein>
<dbReference type="InterPro" id="IPR030127">
    <property type="entry name" value="MTSS1/MTSS2"/>
</dbReference>
<evidence type="ECO:0000313" key="4">
    <source>
        <dbReference type="Proteomes" id="UP001285441"/>
    </source>
</evidence>
<evidence type="ECO:0000256" key="2">
    <source>
        <dbReference type="SAM" id="SignalP"/>
    </source>
</evidence>
<feature type="region of interest" description="Disordered" evidence="1">
    <location>
        <begin position="333"/>
        <end position="485"/>
    </location>
</feature>
<feature type="compositionally biased region" description="Polar residues" evidence="1">
    <location>
        <begin position="359"/>
        <end position="375"/>
    </location>
</feature>
<feature type="compositionally biased region" description="Low complexity" evidence="1">
    <location>
        <begin position="342"/>
        <end position="358"/>
    </location>
</feature>
<feature type="compositionally biased region" description="Low complexity" evidence="1">
    <location>
        <begin position="407"/>
        <end position="420"/>
    </location>
</feature>
<comment type="caution">
    <text evidence="3">The sequence shown here is derived from an EMBL/GenBank/DDBJ whole genome shotgun (WGS) entry which is preliminary data.</text>
</comment>
<dbReference type="GO" id="GO:0009898">
    <property type="term" value="C:cytoplasmic side of plasma membrane"/>
    <property type="evidence" value="ECO:0007669"/>
    <property type="project" value="TreeGrafter"/>
</dbReference>
<dbReference type="AlphaFoldDB" id="A0AAE0JVZ9"/>
<evidence type="ECO:0000313" key="3">
    <source>
        <dbReference type="EMBL" id="KAK3365403.1"/>
    </source>
</evidence>